<gene>
    <name evidence="2" type="ORF">OUY18_06215</name>
</gene>
<sequence length="134" mass="16434">MNWFRRMMMGRYGTDQLSIALLVLYMVLSLVLQFIRIPFLYLLSLIPLIFCFYRIFSRNINRRYEENNRFLRWWYPVKTRVQKFFSRSNSRLKDRQTHRYFKCPHCSNTLRVPRGKGKICITCPVCKTEFIKKT</sequence>
<keyword evidence="3" id="KW-1185">Reference proteome</keyword>
<name>A0ABT4BU40_9FIRM</name>
<keyword evidence="1" id="KW-0472">Membrane</keyword>
<organism evidence="2 3">
    <name type="scientific">Caproiciproducens galactitolivorans</name>
    <dbReference type="NCBI Taxonomy" id="642589"/>
    <lineage>
        <taxon>Bacteria</taxon>
        <taxon>Bacillati</taxon>
        <taxon>Bacillota</taxon>
        <taxon>Clostridia</taxon>
        <taxon>Eubacteriales</taxon>
        <taxon>Acutalibacteraceae</taxon>
        <taxon>Caproiciproducens</taxon>
    </lineage>
</organism>
<evidence type="ECO:0000313" key="2">
    <source>
        <dbReference type="EMBL" id="MCY1713845.1"/>
    </source>
</evidence>
<dbReference type="EMBL" id="JAPOHA010000005">
    <property type="protein sequence ID" value="MCY1713845.1"/>
    <property type="molecule type" value="Genomic_DNA"/>
</dbReference>
<protein>
    <recommendedName>
        <fullName evidence="4">Zn-finger containing protein</fullName>
    </recommendedName>
</protein>
<keyword evidence="1" id="KW-0812">Transmembrane</keyword>
<evidence type="ECO:0008006" key="4">
    <source>
        <dbReference type="Google" id="ProtNLM"/>
    </source>
</evidence>
<proteinExistence type="predicted"/>
<evidence type="ECO:0000256" key="1">
    <source>
        <dbReference type="SAM" id="Phobius"/>
    </source>
</evidence>
<feature type="transmembrane region" description="Helical" evidence="1">
    <location>
        <begin position="39"/>
        <end position="56"/>
    </location>
</feature>
<dbReference type="Proteomes" id="UP001082703">
    <property type="component" value="Unassembled WGS sequence"/>
</dbReference>
<reference evidence="2 3" key="1">
    <citation type="submission" date="2022-11" db="EMBL/GenBank/DDBJ databases">
        <authorList>
            <person name="Caiyu Z."/>
        </authorList>
    </citation>
    <scope>NUCLEOTIDE SEQUENCE [LARGE SCALE GENOMIC DNA]</scope>
    <source>
        <strain evidence="2 3">YR-4</strain>
    </source>
</reference>
<accession>A0ABT4BU40</accession>
<keyword evidence="1" id="KW-1133">Transmembrane helix</keyword>
<evidence type="ECO:0000313" key="3">
    <source>
        <dbReference type="Proteomes" id="UP001082703"/>
    </source>
</evidence>
<comment type="caution">
    <text evidence="2">The sequence shown here is derived from an EMBL/GenBank/DDBJ whole genome shotgun (WGS) entry which is preliminary data.</text>
</comment>
<dbReference type="RefSeq" id="WP_268057889.1">
    <property type="nucleotide sequence ID" value="NZ_JAPOHA010000005.1"/>
</dbReference>